<dbReference type="PANTHER" id="PTHR42760">
    <property type="entry name" value="SHORT-CHAIN DEHYDROGENASES/REDUCTASES FAMILY MEMBER"/>
    <property type="match status" value="1"/>
</dbReference>
<dbReference type="Gene3D" id="3.40.50.720">
    <property type="entry name" value="NAD(P)-binding Rossmann-like Domain"/>
    <property type="match status" value="1"/>
</dbReference>
<dbReference type="InterPro" id="IPR002347">
    <property type="entry name" value="SDR_fam"/>
</dbReference>
<organism evidence="2 3">
    <name type="scientific">Candidatus Litorirhabdus singularis</name>
    <dbReference type="NCBI Taxonomy" id="2518993"/>
    <lineage>
        <taxon>Bacteria</taxon>
        <taxon>Pseudomonadati</taxon>
        <taxon>Pseudomonadota</taxon>
        <taxon>Gammaproteobacteria</taxon>
        <taxon>Cellvibrionales</taxon>
        <taxon>Halieaceae</taxon>
        <taxon>Candidatus Litorirhabdus</taxon>
    </lineage>
</organism>
<comment type="similarity">
    <text evidence="1">Belongs to the short-chain dehydrogenases/reductases (SDR) family.</text>
</comment>
<keyword evidence="3" id="KW-1185">Reference proteome</keyword>
<protein>
    <submittedName>
        <fullName evidence="2">SDR family oxidoreductase</fullName>
    </submittedName>
</protein>
<name>A0ABT3TCY2_9GAMM</name>
<reference evidence="2" key="1">
    <citation type="submission" date="2019-02" db="EMBL/GenBank/DDBJ databases">
        <authorList>
            <person name="Li S.-H."/>
        </authorList>
    </citation>
    <scope>NUCLEOTIDE SEQUENCE</scope>
    <source>
        <strain evidence="2">IMCC14734</strain>
    </source>
</reference>
<dbReference type="PANTHER" id="PTHR42760:SF40">
    <property type="entry name" value="3-OXOACYL-[ACYL-CARRIER-PROTEIN] REDUCTASE, CHLOROPLASTIC"/>
    <property type="match status" value="1"/>
</dbReference>
<evidence type="ECO:0000313" key="2">
    <source>
        <dbReference type="EMBL" id="MCX2979304.1"/>
    </source>
</evidence>
<dbReference type="SUPFAM" id="SSF51735">
    <property type="entry name" value="NAD(P)-binding Rossmann-fold domains"/>
    <property type="match status" value="1"/>
</dbReference>
<sequence length="264" mass="27974">MVTINRSSLSTRQGNHVDEQKRTVLITGAGQGMGLVVAQRMAELGHKVLINDIDPARATAAAEQITKAGGDSCPLAFDITKTEVVQDQVGSYEAANDPIDILINNAGNAGTQDTHQIAFKDMPPEEWDIYLKVNLYGVLNCTHAVLNGMCERGWGRIITISSEAGRAGLDINVSVYGAAKAGAAHLMRHIAREVGPSGVTANVLSLGLMDNVPEEFAGPIIKTIPMRRLGSGHDVASAVEYLVSEQASWVTGQTLPINGGSYAI</sequence>
<proteinExistence type="inferred from homology"/>
<dbReference type="InterPro" id="IPR036291">
    <property type="entry name" value="NAD(P)-bd_dom_sf"/>
</dbReference>
<dbReference type="PRINTS" id="PR00081">
    <property type="entry name" value="GDHRDH"/>
</dbReference>
<dbReference type="PRINTS" id="PR00080">
    <property type="entry name" value="SDRFAMILY"/>
</dbReference>
<comment type="caution">
    <text evidence="2">The sequence shown here is derived from an EMBL/GenBank/DDBJ whole genome shotgun (WGS) entry which is preliminary data.</text>
</comment>
<dbReference type="Proteomes" id="UP001143362">
    <property type="component" value="Unassembled WGS sequence"/>
</dbReference>
<evidence type="ECO:0000256" key="1">
    <source>
        <dbReference type="ARBA" id="ARBA00006484"/>
    </source>
</evidence>
<dbReference type="EMBL" id="SHNN01000001">
    <property type="protein sequence ID" value="MCX2979304.1"/>
    <property type="molecule type" value="Genomic_DNA"/>
</dbReference>
<gene>
    <name evidence="2" type="ORF">EYC98_00315</name>
</gene>
<evidence type="ECO:0000313" key="3">
    <source>
        <dbReference type="Proteomes" id="UP001143362"/>
    </source>
</evidence>
<dbReference type="Pfam" id="PF13561">
    <property type="entry name" value="adh_short_C2"/>
    <property type="match status" value="1"/>
</dbReference>
<accession>A0ABT3TCY2</accession>